<evidence type="ECO:0000313" key="2">
    <source>
        <dbReference type="EMBL" id="MBK8571128.1"/>
    </source>
</evidence>
<comment type="caution">
    <text evidence="2">The sequence shown here is derived from an EMBL/GenBank/DDBJ whole genome shotgun (WGS) entry which is preliminary data.</text>
</comment>
<evidence type="ECO:0008006" key="4">
    <source>
        <dbReference type="Google" id="ProtNLM"/>
    </source>
</evidence>
<evidence type="ECO:0000256" key="1">
    <source>
        <dbReference type="SAM" id="MobiDB-lite"/>
    </source>
</evidence>
<feature type="region of interest" description="Disordered" evidence="1">
    <location>
        <begin position="796"/>
        <end position="815"/>
    </location>
</feature>
<gene>
    <name evidence="2" type="ORF">IPN91_00510</name>
</gene>
<reference evidence="2 3" key="1">
    <citation type="submission" date="2020-10" db="EMBL/GenBank/DDBJ databases">
        <title>Connecting structure to function with the recovery of over 1000 high-quality activated sludge metagenome-assembled genomes encoding full-length rRNA genes using long-read sequencing.</title>
        <authorList>
            <person name="Singleton C.M."/>
            <person name="Petriglieri F."/>
            <person name="Kristensen J.M."/>
            <person name="Kirkegaard R.H."/>
            <person name="Michaelsen T.Y."/>
            <person name="Andersen M.H."/>
            <person name="Karst S.M."/>
            <person name="Dueholm M.S."/>
            <person name="Nielsen P.H."/>
            <person name="Albertsen M."/>
        </authorList>
    </citation>
    <scope>NUCLEOTIDE SEQUENCE [LARGE SCALE GENOMIC DNA]</scope>
    <source>
        <strain evidence="2">OdNE_18-Q3-R46-58_MAXAC.008</strain>
    </source>
</reference>
<accession>A0A936K4R4</accession>
<organism evidence="2 3">
    <name type="scientific">Candidatus Geothrix odensensis</name>
    <dbReference type="NCBI Taxonomy" id="2954440"/>
    <lineage>
        <taxon>Bacteria</taxon>
        <taxon>Pseudomonadati</taxon>
        <taxon>Acidobacteriota</taxon>
        <taxon>Holophagae</taxon>
        <taxon>Holophagales</taxon>
        <taxon>Holophagaceae</taxon>
        <taxon>Geothrix</taxon>
    </lineage>
</organism>
<dbReference type="AlphaFoldDB" id="A0A936K4R4"/>
<dbReference type="Proteomes" id="UP000709959">
    <property type="component" value="Unassembled WGS sequence"/>
</dbReference>
<sequence>MVEKRRLPFRADQVEFLNGELYVAIGLLAQWFPMEVELEPKGSALLLTPKEQLPIQAQWELEQKYASLGRRMGLSRKDDPMRGAPLPDPYRAFEVPMVDLSLNGLRPMGKGSGSWSGAALAGGDLLWMSALGMVSRDSSGKFSHSRLSLFRENPDGMGGVLGLRRIHLGDLLVSPALDIVGRLPTGRGVLLDNYPIAYRSTFANRAFRGLLPEGWSVELYQNGALLEFRRANATGTFEFNEVPLRFGLNQFRLVFQGPLGERRVEVYRYDIAQELPSPGQVFYRVAGVQNTELSSVGSGAVSGANPQVGGPQAQGAARNLSLMGELEVGLTRWLAMRAGYLAMDTDGGRKDFGVAGFTAMVPYLVTRFSAAAEDDRALPGHKGLAAEGQLMTGFEYATLSVRQSEYRRGFQPLQGAGFGGAPMRSQSEVLLQVPAGTLFMPFSTSLSRRGYVGQDGKRVVQDGLMLSRSFRELNTSVALTRTSGSDPAGEGMKATLMLSTYWRRFSLQGDVSYGKTGGRSQFQECGAMLDYRDASDLLYRLRVNGNLANGQSPAAVLSVNKLLGRVAIGFTAQHSKGAGTVLGVNVGLSIGREPRTGTWSTNAQQMAGTGALSLQVFRDVNGNGQRESGEPVIEDARFKVAGGSPPNQSRDPKVTFFTGLGRSQDLWVQLDESSLPDASLHAGQPGYRILPRTGHVQRVDVPVLLLGEVYGTTRLRAQGQKVKDLGGLEVEIVRADGTLVQRLRTAYDGFFEFLRLVPGAYVLRVTPEEAKRLGLAGPVERAFTIDATRTVLDGLDLVVDTPPPPPAASDDGRNR</sequence>
<dbReference type="EMBL" id="JADKCH010000001">
    <property type="protein sequence ID" value="MBK8571128.1"/>
    <property type="molecule type" value="Genomic_DNA"/>
</dbReference>
<evidence type="ECO:0000313" key="3">
    <source>
        <dbReference type="Proteomes" id="UP000709959"/>
    </source>
</evidence>
<proteinExistence type="predicted"/>
<name>A0A936K4R4_9BACT</name>
<protein>
    <recommendedName>
        <fullName evidence="4">Carboxypeptidase regulatory-like domain-containing protein</fullName>
    </recommendedName>
</protein>